<proteinExistence type="inferred from homology"/>
<reference evidence="11" key="1">
    <citation type="submission" date="2023-11" db="EMBL/GenBank/DDBJ databases">
        <title>Scrofimicrobium hongkongense sp. nov., isolated from a patient with peritonitis.</title>
        <authorList>
            <person name="Lao H.Y."/>
            <person name="Wong A.Y.P."/>
            <person name="Ng T.L."/>
            <person name="Wong R.Y.L."/>
            <person name="Yau M.C.Y."/>
            <person name="Lam J.Y.W."/>
            <person name="Siu G.K.H."/>
        </authorList>
    </citation>
    <scope>NUCLEOTIDE SEQUENCE</scope>
    <source>
        <strain evidence="11">R131</strain>
    </source>
</reference>
<evidence type="ECO:0000256" key="1">
    <source>
        <dbReference type="ARBA" id="ARBA00003456"/>
    </source>
</evidence>
<keyword evidence="9 10" id="KW-0066">ATP synthesis</keyword>
<dbReference type="PRINTS" id="PR00126">
    <property type="entry name" value="ATPASEGAMMA"/>
</dbReference>
<dbReference type="PANTHER" id="PTHR11693">
    <property type="entry name" value="ATP SYNTHASE GAMMA CHAIN"/>
    <property type="match status" value="1"/>
</dbReference>
<keyword evidence="7 10" id="KW-0472">Membrane</keyword>
<evidence type="ECO:0000256" key="9">
    <source>
        <dbReference type="ARBA" id="ARBA00023310"/>
    </source>
</evidence>
<dbReference type="Gene3D" id="1.10.287.80">
    <property type="entry name" value="ATP synthase, gamma subunit, helix hairpin domain"/>
    <property type="match status" value="2"/>
</dbReference>
<keyword evidence="4 10" id="KW-0813">Transport</keyword>
<dbReference type="GO" id="GO:0046933">
    <property type="term" value="F:proton-transporting ATP synthase activity, rotational mechanism"/>
    <property type="evidence" value="ECO:0007669"/>
    <property type="project" value="UniProtKB-UniRule"/>
</dbReference>
<dbReference type="GO" id="GO:0042777">
    <property type="term" value="P:proton motive force-driven plasma membrane ATP synthesis"/>
    <property type="evidence" value="ECO:0007669"/>
    <property type="project" value="UniProtKB-UniRule"/>
</dbReference>
<organism evidence="11">
    <name type="scientific">Scrofimicrobium appendicitidis</name>
    <dbReference type="NCBI Taxonomy" id="3079930"/>
    <lineage>
        <taxon>Bacteria</taxon>
        <taxon>Bacillati</taxon>
        <taxon>Actinomycetota</taxon>
        <taxon>Actinomycetes</taxon>
        <taxon>Actinomycetales</taxon>
        <taxon>Actinomycetaceae</taxon>
        <taxon>Scrofimicrobium</taxon>
    </lineage>
</organism>
<protein>
    <recommendedName>
        <fullName evidence="10">ATP synthase gamma chain</fullName>
    </recommendedName>
    <alternativeName>
        <fullName evidence="10">ATP synthase F1 sector gamma subunit</fullName>
    </alternativeName>
    <alternativeName>
        <fullName evidence="10">F-ATPase gamma subunit</fullName>
    </alternativeName>
</protein>
<dbReference type="InterPro" id="IPR000131">
    <property type="entry name" value="ATP_synth_F1_gsu"/>
</dbReference>
<dbReference type="Gene3D" id="3.40.1380.10">
    <property type="match status" value="1"/>
</dbReference>
<evidence type="ECO:0000256" key="8">
    <source>
        <dbReference type="ARBA" id="ARBA00023196"/>
    </source>
</evidence>
<accession>A0AAU7V8Z3</accession>
<dbReference type="CDD" id="cd12151">
    <property type="entry name" value="F1-ATPase_gamma"/>
    <property type="match status" value="1"/>
</dbReference>
<comment type="similarity">
    <text evidence="3 10">Belongs to the ATPase gamma chain family.</text>
</comment>
<dbReference type="GO" id="GO:0045259">
    <property type="term" value="C:proton-transporting ATP synthase complex"/>
    <property type="evidence" value="ECO:0007669"/>
    <property type="project" value="UniProtKB-KW"/>
</dbReference>
<evidence type="ECO:0000256" key="3">
    <source>
        <dbReference type="ARBA" id="ARBA00007681"/>
    </source>
</evidence>
<comment type="subunit">
    <text evidence="10">F-type ATPases have 2 components, CF(1) - the catalytic core - and CF(0) - the membrane proton channel. CF(1) has five subunits: alpha(3), beta(3), gamma(1), delta(1), epsilon(1). CF(0) has three main subunits: a, b and c.</text>
</comment>
<evidence type="ECO:0000256" key="5">
    <source>
        <dbReference type="ARBA" id="ARBA00022781"/>
    </source>
</evidence>
<evidence type="ECO:0000256" key="7">
    <source>
        <dbReference type="ARBA" id="ARBA00023136"/>
    </source>
</evidence>
<dbReference type="KEGG" id="sapp:SAC06_03115"/>
<evidence type="ECO:0000256" key="10">
    <source>
        <dbReference type="HAMAP-Rule" id="MF_00815"/>
    </source>
</evidence>
<sequence>MAGQQRIYKQKIRSTETLAKVFRAMEMIAASRIGTARRRATEADPYTAALTRAVAAVTVHGRVDHPITQPRKDTNRVAVLAVASDRGMAGAYSATILRETERLLQELREDGKEPVLYASGRRAVQYFNFRHVPIKQSWTGESDNPDNEMMDEVAQTLLDAFLDPTDGVAEIYLVFTRFKSMVTQVPEIRKMLPLTVVDTRQIPGVDDSDREFKEDDAYPEYEFIPSAREVLNQLLPLYIRDRIRSAMLMAAASELASRQQAMHTANENANELITDYTRLANAARQADITQEITEIVSGADALTQQA</sequence>
<evidence type="ECO:0000256" key="2">
    <source>
        <dbReference type="ARBA" id="ARBA00004170"/>
    </source>
</evidence>
<keyword evidence="10" id="KW-1003">Cell membrane</keyword>
<dbReference type="HAMAP" id="MF_00815">
    <property type="entry name" value="ATP_synth_gamma_bact"/>
    <property type="match status" value="1"/>
</dbReference>
<keyword evidence="8 10" id="KW-0139">CF(1)</keyword>
<dbReference type="EMBL" id="CP138335">
    <property type="protein sequence ID" value="XBW08566.1"/>
    <property type="molecule type" value="Genomic_DNA"/>
</dbReference>
<evidence type="ECO:0000256" key="6">
    <source>
        <dbReference type="ARBA" id="ARBA00023065"/>
    </source>
</evidence>
<keyword evidence="5 10" id="KW-0375">Hydrogen ion transport</keyword>
<gene>
    <name evidence="10" type="primary">atpG</name>
    <name evidence="11" type="ORF">SAC06_03115</name>
</gene>
<evidence type="ECO:0000256" key="4">
    <source>
        <dbReference type="ARBA" id="ARBA00022448"/>
    </source>
</evidence>
<dbReference type="PROSITE" id="PS00153">
    <property type="entry name" value="ATPASE_GAMMA"/>
    <property type="match status" value="1"/>
</dbReference>
<dbReference type="NCBIfam" id="TIGR01146">
    <property type="entry name" value="ATPsyn_F1gamma"/>
    <property type="match status" value="1"/>
</dbReference>
<comment type="subcellular location">
    <subcellularLocation>
        <location evidence="10">Cell membrane</location>
        <topology evidence="10">Peripheral membrane protein</topology>
    </subcellularLocation>
    <subcellularLocation>
        <location evidence="2">Membrane</location>
        <topology evidence="2">Peripheral membrane protein</topology>
    </subcellularLocation>
</comment>
<dbReference type="Pfam" id="PF00231">
    <property type="entry name" value="ATP-synt"/>
    <property type="match status" value="1"/>
</dbReference>
<dbReference type="InterPro" id="IPR023632">
    <property type="entry name" value="ATP_synth_F1_gsu_CS"/>
</dbReference>
<dbReference type="RefSeq" id="WP_350258766.1">
    <property type="nucleotide sequence ID" value="NZ_CP138335.1"/>
</dbReference>
<dbReference type="NCBIfam" id="NF004145">
    <property type="entry name" value="PRK05621.1-2"/>
    <property type="match status" value="1"/>
</dbReference>
<dbReference type="GO" id="GO:0005886">
    <property type="term" value="C:plasma membrane"/>
    <property type="evidence" value="ECO:0007669"/>
    <property type="project" value="UniProtKB-SubCell"/>
</dbReference>
<name>A0AAU7V8Z3_9ACTO</name>
<comment type="function">
    <text evidence="1 10">Produces ATP from ADP in the presence of a proton gradient across the membrane. The gamma chain is believed to be important in regulating ATPase activity and the flow of protons through the CF(0) complex.</text>
</comment>
<keyword evidence="6 10" id="KW-0406">Ion transport</keyword>
<evidence type="ECO:0000313" key="11">
    <source>
        <dbReference type="EMBL" id="XBW08566.1"/>
    </source>
</evidence>
<dbReference type="AlphaFoldDB" id="A0AAU7V8Z3"/>
<dbReference type="InterPro" id="IPR035968">
    <property type="entry name" value="ATP_synth_F1_ATPase_gsu"/>
</dbReference>
<dbReference type="GO" id="GO:0005524">
    <property type="term" value="F:ATP binding"/>
    <property type="evidence" value="ECO:0007669"/>
    <property type="project" value="UniProtKB-UniRule"/>
</dbReference>
<dbReference type="PANTHER" id="PTHR11693:SF22">
    <property type="entry name" value="ATP SYNTHASE SUBUNIT GAMMA, MITOCHONDRIAL"/>
    <property type="match status" value="1"/>
</dbReference>
<dbReference type="SUPFAM" id="SSF52943">
    <property type="entry name" value="ATP synthase (F1-ATPase), gamma subunit"/>
    <property type="match status" value="1"/>
</dbReference>